<keyword evidence="3" id="KW-0223">Dioxygenase</keyword>
<dbReference type="GO" id="GO:0046872">
    <property type="term" value="F:metal ion binding"/>
    <property type="evidence" value="ECO:0007669"/>
    <property type="project" value="UniProtKB-KW"/>
</dbReference>
<organism evidence="7 8">
    <name type="scientific">Protea cynaroides</name>
    <dbReference type="NCBI Taxonomy" id="273540"/>
    <lineage>
        <taxon>Eukaryota</taxon>
        <taxon>Viridiplantae</taxon>
        <taxon>Streptophyta</taxon>
        <taxon>Embryophyta</taxon>
        <taxon>Tracheophyta</taxon>
        <taxon>Spermatophyta</taxon>
        <taxon>Magnoliopsida</taxon>
        <taxon>Proteales</taxon>
        <taxon>Proteaceae</taxon>
        <taxon>Protea</taxon>
    </lineage>
</organism>
<accession>A0A9Q0KF48</accession>
<evidence type="ECO:0000313" key="8">
    <source>
        <dbReference type="Proteomes" id="UP001141806"/>
    </source>
</evidence>
<dbReference type="PANTHER" id="PTHR10543:SF101">
    <property type="entry name" value="9-CIS-EPOXYCAROTENOID DIOXYGENASE NCED6, CHLOROPLASTIC"/>
    <property type="match status" value="1"/>
</dbReference>
<evidence type="ECO:0000256" key="6">
    <source>
        <dbReference type="SAM" id="MobiDB-lite"/>
    </source>
</evidence>
<name>A0A9Q0KF48_9MAGN</name>
<proteinExistence type="inferred from homology"/>
<dbReference type="Pfam" id="PF03055">
    <property type="entry name" value="RPE65"/>
    <property type="match status" value="1"/>
</dbReference>
<dbReference type="PANTHER" id="PTHR10543">
    <property type="entry name" value="BETA-CAROTENE DIOXYGENASE"/>
    <property type="match status" value="1"/>
</dbReference>
<keyword evidence="3" id="KW-0560">Oxidoreductase</keyword>
<evidence type="ECO:0008006" key="9">
    <source>
        <dbReference type="Google" id="ProtNLM"/>
    </source>
</evidence>
<evidence type="ECO:0000256" key="4">
    <source>
        <dbReference type="ARBA" id="ARBA00023004"/>
    </source>
</evidence>
<reference evidence="7" key="1">
    <citation type="journal article" date="2023" name="Plant J.">
        <title>The genome of the king protea, Protea cynaroides.</title>
        <authorList>
            <person name="Chang J."/>
            <person name="Duong T.A."/>
            <person name="Schoeman C."/>
            <person name="Ma X."/>
            <person name="Roodt D."/>
            <person name="Barker N."/>
            <person name="Li Z."/>
            <person name="Van de Peer Y."/>
            <person name="Mizrachi E."/>
        </authorList>
    </citation>
    <scope>NUCLEOTIDE SEQUENCE</scope>
    <source>
        <tissue evidence="7">Young leaves</tissue>
    </source>
</reference>
<feature type="binding site" evidence="5">
    <location>
        <position position="327"/>
    </location>
    <ligand>
        <name>Fe cation</name>
        <dbReference type="ChEBI" id="CHEBI:24875"/>
        <note>catalytic</note>
    </ligand>
</feature>
<evidence type="ECO:0000256" key="5">
    <source>
        <dbReference type="PIRSR" id="PIRSR604294-1"/>
    </source>
</evidence>
<feature type="binding site" evidence="5">
    <location>
        <position position="278"/>
    </location>
    <ligand>
        <name>Fe cation</name>
        <dbReference type="ChEBI" id="CHEBI:24875"/>
        <note>catalytic</note>
    </ligand>
</feature>
<evidence type="ECO:0000256" key="3">
    <source>
        <dbReference type="ARBA" id="ARBA00022964"/>
    </source>
</evidence>
<gene>
    <name evidence="7" type="ORF">NE237_016038</name>
</gene>
<dbReference type="GO" id="GO:0016121">
    <property type="term" value="P:carotene catabolic process"/>
    <property type="evidence" value="ECO:0007669"/>
    <property type="project" value="TreeGrafter"/>
</dbReference>
<keyword evidence="2 5" id="KW-0479">Metal-binding</keyword>
<keyword evidence="8" id="KW-1185">Reference proteome</keyword>
<comment type="caution">
    <text evidence="7">The sequence shown here is derived from an EMBL/GenBank/DDBJ whole genome shotgun (WGS) entry which is preliminary data.</text>
</comment>
<dbReference type="AlphaFoldDB" id="A0A9Q0KF48"/>
<comment type="cofactor">
    <cofactor evidence="5">
        <name>Fe(2+)</name>
        <dbReference type="ChEBI" id="CHEBI:29033"/>
    </cofactor>
    <text evidence="5">Binds 1 Fe(2+) ion per subunit.</text>
</comment>
<dbReference type="GO" id="GO:0009570">
    <property type="term" value="C:chloroplast stroma"/>
    <property type="evidence" value="ECO:0007669"/>
    <property type="project" value="TreeGrafter"/>
</dbReference>
<dbReference type="EMBL" id="JAMYWD010000006">
    <property type="protein sequence ID" value="KAJ4969337.1"/>
    <property type="molecule type" value="Genomic_DNA"/>
</dbReference>
<sequence>MAAMQFQASLRFPGCEPQAKPVKEISAVLLTPPSRKADPSVSVPPPEPKTSIISSPKPKYPKDLNPFQRLAASVLDTVEKSLNTQSEKNQNLPKTIDPTVQIAGNFAPVKETQVTSVNVTTGRIPVGLDGVYVRNGANPRLEPAGGHHLFDGDGMIHAVSLNSETNKATYSCRFTQTSRFVQESALGKKLFLKPIGELHGHSGIGRLLLFYARAMVGVVNATQGVGVANAGLVYFNGRLLAMSEDDAPYHVFITADGDLKTAGRFDFSGQLSFQMTAHPKLDPTTGELFALGYDVIKKPYLKCFRFDKSGKKSIDVAISLDQPTMIHDFAITENSIIIHDHQIIFKLSEMVHGRSPVMYDRTKIARFGVLPKYETDESRIQWIDVPNCFCFHLWNAWEEVSSNGDKIVRVIGSCMTPADSVFSDSDEPPRSILSEIRLNLTTGESTRREIVPGLNLEVGQVNKNLLGRKTRYVYMAIVEPWPRCSGVAKVDLVTGEVIKYMYDEGKFGGEPCFVSVTNLTGRLDGGEDDGYLMSFVTDEEEERSELVVINASTMKQEASLRLPARVPYGFHGTFVTSEELIGQELGS</sequence>
<dbReference type="GO" id="GO:0010436">
    <property type="term" value="F:carotenoid dioxygenase activity"/>
    <property type="evidence" value="ECO:0007669"/>
    <property type="project" value="TreeGrafter"/>
</dbReference>
<dbReference type="InterPro" id="IPR004294">
    <property type="entry name" value="Carotenoid_Oase"/>
</dbReference>
<evidence type="ECO:0000256" key="1">
    <source>
        <dbReference type="ARBA" id="ARBA00006787"/>
    </source>
</evidence>
<feature type="binding site" evidence="5">
    <location>
        <position position="392"/>
    </location>
    <ligand>
        <name>Fe cation</name>
        <dbReference type="ChEBI" id="CHEBI:24875"/>
        <note>catalytic</note>
    </ligand>
</feature>
<dbReference type="OrthoDB" id="1069523at2759"/>
<evidence type="ECO:0000256" key="2">
    <source>
        <dbReference type="ARBA" id="ARBA00022723"/>
    </source>
</evidence>
<keyword evidence="4 5" id="KW-0408">Iron</keyword>
<feature type="binding site" evidence="5">
    <location>
        <position position="571"/>
    </location>
    <ligand>
        <name>Fe cation</name>
        <dbReference type="ChEBI" id="CHEBI:24875"/>
        <note>catalytic</note>
    </ligand>
</feature>
<dbReference type="Proteomes" id="UP001141806">
    <property type="component" value="Unassembled WGS sequence"/>
</dbReference>
<protein>
    <recommendedName>
        <fullName evidence="9">9-cis-epoxycarotenoid dioxygenase</fullName>
    </recommendedName>
</protein>
<comment type="similarity">
    <text evidence="1">Belongs to the carotenoid oxygenase family.</text>
</comment>
<feature type="region of interest" description="Disordered" evidence="6">
    <location>
        <begin position="31"/>
        <end position="60"/>
    </location>
</feature>
<evidence type="ECO:0000313" key="7">
    <source>
        <dbReference type="EMBL" id="KAJ4969337.1"/>
    </source>
</evidence>